<dbReference type="NCBIfam" id="NF033740">
    <property type="entry name" value="MarP_fam_protase"/>
    <property type="match status" value="1"/>
</dbReference>
<dbReference type="AlphaFoldDB" id="A0AAU8DS76"/>
<dbReference type="EC" id="3.4.21.-" evidence="6"/>
<keyword evidence="3 5" id="KW-1133">Transmembrane helix</keyword>
<proteinExistence type="predicted"/>
<feature type="transmembrane region" description="Helical" evidence="5">
    <location>
        <begin position="100"/>
        <end position="123"/>
    </location>
</feature>
<dbReference type="PANTHER" id="PTHR43019:SF23">
    <property type="entry name" value="PROTEASE DO-LIKE 5, CHLOROPLASTIC"/>
    <property type="match status" value="1"/>
</dbReference>
<keyword evidence="6" id="KW-0378">Hydrolase</keyword>
<keyword evidence="6" id="KW-0645">Protease</keyword>
<dbReference type="GO" id="GO:0006508">
    <property type="term" value="P:proteolysis"/>
    <property type="evidence" value="ECO:0007669"/>
    <property type="project" value="UniProtKB-KW"/>
</dbReference>
<dbReference type="PANTHER" id="PTHR43019">
    <property type="entry name" value="SERINE ENDOPROTEASE DEGS"/>
    <property type="match status" value="1"/>
</dbReference>
<feature type="transmembrane region" description="Helical" evidence="5">
    <location>
        <begin position="31"/>
        <end position="52"/>
    </location>
</feature>
<dbReference type="Pfam" id="PF02674">
    <property type="entry name" value="Colicin_V"/>
    <property type="match status" value="1"/>
</dbReference>
<dbReference type="InterPro" id="IPR001940">
    <property type="entry name" value="Peptidase_S1C"/>
</dbReference>
<dbReference type="InterPro" id="IPR003825">
    <property type="entry name" value="Colicin-V_CvpA"/>
</dbReference>
<dbReference type="GO" id="GO:0004252">
    <property type="term" value="F:serine-type endopeptidase activity"/>
    <property type="evidence" value="ECO:0007669"/>
    <property type="project" value="InterPro"/>
</dbReference>
<dbReference type="RefSeq" id="WP_353650216.1">
    <property type="nucleotide sequence ID" value="NZ_CP159218.1"/>
</dbReference>
<evidence type="ECO:0000256" key="2">
    <source>
        <dbReference type="ARBA" id="ARBA00022692"/>
    </source>
</evidence>
<sequence>MTFIDAIIVVLILWAALSGMRQGLIVAGLSLIGAVGGAILALRLAPLVMGQLSDTGARVALGIACVIVGVGLGELGGSTVGRALSRKVTWQPAVVVDRSLGLVGHTLAVILVTWLVALPLAAAPIPWLSSAVRSSTLLKVIDDGMPSGAEQISAVLGRALGESGLPTILEPLGRTPDSEVAAPDPALARSAAVLSARPSIVKVTADAPQCSRGMEGTGFVIAPGKVMTNAHVVAGSATTTVQTESETLPATVVLYDPETDLAVLSVPALKEKALTFDAQDQPSGTDAIVAGFPLNGPFTVVPARVATSFVLRGPDIYDSDTVRREVYTLRGVVRPGNSGGPLLASDGSVIGVVFGTAPDIADVGYALTGAEVADVLSVGRTDSSRASTGACIPQG</sequence>
<dbReference type="InterPro" id="IPR009003">
    <property type="entry name" value="Peptidase_S1_PA"/>
</dbReference>
<keyword evidence="2 5" id="KW-0812">Transmembrane</keyword>
<name>A0AAU8DS76_9ACTN</name>
<dbReference type="GO" id="GO:0016020">
    <property type="term" value="C:membrane"/>
    <property type="evidence" value="ECO:0007669"/>
    <property type="project" value="UniProtKB-SubCell"/>
</dbReference>
<organism evidence="6">
    <name type="scientific">Nakamurella sp. A5-74</name>
    <dbReference type="NCBI Taxonomy" id="3158264"/>
    <lineage>
        <taxon>Bacteria</taxon>
        <taxon>Bacillati</taxon>
        <taxon>Actinomycetota</taxon>
        <taxon>Actinomycetes</taxon>
        <taxon>Nakamurellales</taxon>
        <taxon>Nakamurellaceae</taxon>
        <taxon>Nakamurella</taxon>
    </lineage>
</organism>
<dbReference type="SUPFAM" id="SSF50494">
    <property type="entry name" value="Trypsin-like serine proteases"/>
    <property type="match status" value="1"/>
</dbReference>
<dbReference type="PRINTS" id="PR00834">
    <property type="entry name" value="PROTEASES2C"/>
</dbReference>
<dbReference type="InterPro" id="IPR047680">
    <property type="entry name" value="MarP-like"/>
</dbReference>
<dbReference type="Gene3D" id="2.40.10.10">
    <property type="entry name" value="Trypsin-like serine proteases"/>
    <property type="match status" value="2"/>
</dbReference>
<evidence type="ECO:0000256" key="5">
    <source>
        <dbReference type="SAM" id="Phobius"/>
    </source>
</evidence>
<evidence type="ECO:0000256" key="1">
    <source>
        <dbReference type="ARBA" id="ARBA00004141"/>
    </source>
</evidence>
<protein>
    <submittedName>
        <fullName evidence="6">MarP family serine protease</fullName>
        <ecNumber evidence="6">3.4.21.-</ecNumber>
    </submittedName>
</protein>
<dbReference type="EMBL" id="CP159218">
    <property type="protein sequence ID" value="XCG64603.1"/>
    <property type="molecule type" value="Genomic_DNA"/>
</dbReference>
<comment type="subcellular location">
    <subcellularLocation>
        <location evidence="1">Membrane</location>
        <topology evidence="1">Multi-pass membrane protein</topology>
    </subcellularLocation>
</comment>
<accession>A0AAU8DS76</accession>
<evidence type="ECO:0000256" key="4">
    <source>
        <dbReference type="ARBA" id="ARBA00023136"/>
    </source>
</evidence>
<keyword evidence="4 5" id="KW-0472">Membrane</keyword>
<evidence type="ECO:0000313" key="6">
    <source>
        <dbReference type="EMBL" id="XCG64603.1"/>
    </source>
</evidence>
<dbReference type="GO" id="GO:0009403">
    <property type="term" value="P:toxin biosynthetic process"/>
    <property type="evidence" value="ECO:0007669"/>
    <property type="project" value="InterPro"/>
</dbReference>
<feature type="transmembrane region" description="Helical" evidence="5">
    <location>
        <begin position="59"/>
        <end position="80"/>
    </location>
</feature>
<dbReference type="InterPro" id="IPR043504">
    <property type="entry name" value="Peptidase_S1_PA_chymotrypsin"/>
</dbReference>
<evidence type="ECO:0000256" key="3">
    <source>
        <dbReference type="ARBA" id="ARBA00022989"/>
    </source>
</evidence>
<dbReference type="Pfam" id="PF13365">
    <property type="entry name" value="Trypsin_2"/>
    <property type="match status" value="1"/>
</dbReference>
<reference evidence="6" key="1">
    <citation type="submission" date="2024-05" db="EMBL/GenBank/DDBJ databases">
        <authorList>
            <person name="Cai S.Y."/>
            <person name="Jin L.M."/>
            <person name="Li H.R."/>
        </authorList>
    </citation>
    <scope>NUCLEOTIDE SEQUENCE</scope>
    <source>
        <strain evidence="6">A5-74</strain>
    </source>
</reference>
<gene>
    <name evidence="6" type="ORF">ABLG96_04515</name>
</gene>